<evidence type="ECO:0000256" key="1">
    <source>
        <dbReference type="PROSITE-ProRule" id="PRU00259"/>
    </source>
</evidence>
<dbReference type="Proteomes" id="UP000887567">
    <property type="component" value="Unplaced"/>
</dbReference>
<dbReference type="SMART" id="SM00185">
    <property type="entry name" value="ARM"/>
    <property type="match status" value="7"/>
</dbReference>
<dbReference type="Pfam" id="PF00514">
    <property type="entry name" value="Arm"/>
    <property type="match status" value="1"/>
</dbReference>
<dbReference type="PANTHER" id="PTHR46464">
    <property type="entry name" value="ANK_REP_REGION DOMAIN-CONTAINING PROTEIN"/>
    <property type="match status" value="1"/>
</dbReference>
<evidence type="ECO:0000313" key="4">
    <source>
        <dbReference type="Proteomes" id="UP000887567"/>
    </source>
</evidence>
<dbReference type="InterPro" id="IPR011989">
    <property type="entry name" value="ARM-like"/>
</dbReference>
<dbReference type="RefSeq" id="XP_020898859.1">
    <property type="nucleotide sequence ID" value="XM_021043200.1"/>
</dbReference>
<dbReference type="SUPFAM" id="SSF48371">
    <property type="entry name" value="ARM repeat"/>
    <property type="match status" value="2"/>
</dbReference>
<dbReference type="InterPro" id="IPR043379">
    <property type="entry name" value="ANKAR"/>
</dbReference>
<accession>A0A913X4Q1</accession>
<dbReference type="PROSITE" id="PS50176">
    <property type="entry name" value="ARM_REPEAT"/>
    <property type="match status" value="2"/>
</dbReference>
<dbReference type="PANTHER" id="PTHR46464:SF1">
    <property type="entry name" value="ANKYRIN AND ARMADILLO REPEAT-CONTAINING PROTEIN"/>
    <property type="match status" value="1"/>
</dbReference>
<dbReference type="AlphaFoldDB" id="A0A913X4Q1"/>
<reference evidence="3" key="1">
    <citation type="submission" date="2022-11" db="UniProtKB">
        <authorList>
            <consortium name="EnsemblMetazoa"/>
        </authorList>
    </citation>
    <scope>IDENTIFICATION</scope>
</reference>
<protein>
    <submittedName>
        <fullName evidence="3">Uncharacterized protein</fullName>
    </submittedName>
</protein>
<proteinExistence type="predicted"/>
<organism evidence="3 4">
    <name type="scientific">Exaiptasia diaphana</name>
    <name type="common">Tropical sea anemone</name>
    <name type="synonym">Aiptasia pulchella</name>
    <dbReference type="NCBI Taxonomy" id="2652724"/>
    <lineage>
        <taxon>Eukaryota</taxon>
        <taxon>Metazoa</taxon>
        <taxon>Cnidaria</taxon>
        <taxon>Anthozoa</taxon>
        <taxon>Hexacorallia</taxon>
        <taxon>Actiniaria</taxon>
        <taxon>Aiptasiidae</taxon>
        <taxon>Exaiptasia</taxon>
    </lineage>
</organism>
<sequence>MIHSRAAVVLADLACVGGNQSKISEQGGVEALVSLLDSKVEHVLVNTVNALRVLVEANMENQTKVANSDAVSVLIDLLGTYSKKLQANTAACLSALVKHHLDNQNIVIAKGAVQPLVKQLRNTSSLCQVKAASALESLAEDNPEAQGIIDQADAAKPLIRLLKVWSIEVKEQAAGALWALAGSKHHQQQVIASLIGVNVLVDMLMLKSEVLQYISGMAIIALGTENIENQNKIVAGGGVQPLVRLLRSGKTSEKVLLMVIRVLGILCVGPAHQSNKSTQMEIANAEALITLVKLLRNSKVSLVQVETAICIAKIVLNNNQTQKILSEQTKFTVVDIMHLLKDTDQEVRLKAGMALSTFGYNNTGQQYAIKKAGGLLLSSFEEFLSSDENLHQAHAAFQIIILARVIGDCDQVTLTARGVEMLVSLLRSEDDATKVLAASLTASLGHSRAGIPDALITAGAVESLLKSLFSENDRVRISAAVALGYLSFNRTAERMMLVSCRNTPGLFDALISNLGGGKVAMVFIDDWKETKSVGLPSESLEINGGPPVPTKLPHGEGRRRPHTTQALTSSRRRRQTRDYTTNKRVTSAPVMDSYRNQVKARVIQAMKGKSSGRDTVPNLSRDECSTPVIEAAGVWKTKLLDQRPELRNRLKKMTISEALGE</sequence>
<dbReference type="Gene3D" id="1.25.10.10">
    <property type="entry name" value="Leucine-rich Repeat Variant"/>
    <property type="match status" value="3"/>
</dbReference>
<dbReference type="InterPro" id="IPR000225">
    <property type="entry name" value="Armadillo"/>
</dbReference>
<feature type="region of interest" description="Disordered" evidence="2">
    <location>
        <begin position="536"/>
        <end position="580"/>
    </location>
</feature>
<feature type="repeat" description="ARM" evidence="1">
    <location>
        <begin position="27"/>
        <end position="54"/>
    </location>
</feature>
<dbReference type="OrthoDB" id="1683831at2759"/>
<dbReference type="KEGG" id="epa:110237597"/>
<dbReference type="GeneID" id="110237597"/>
<dbReference type="InterPro" id="IPR016024">
    <property type="entry name" value="ARM-type_fold"/>
</dbReference>
<dbReference type="EnsemblMetazoa" id="XM_021043200.1">
    <property type="protein sequence ID" value="XP_020898859.1"/>
    <property type="gene ID" value="LOC110237597"/>
</dbReference>
<evidence type="ECO:0000313" key="3">
    <source>
        <dbReference type="EnsemblMetazoa" id="XP_020898859.1"/>
    </source>
</evidence>
<feature type="repeat" description="ARM" evidence="1">
    <location>
        <begin position="237"/>
        <end position="266"/>
    </location>
</feature>
<name>A0A913X4Q1_EXADI</name>
<evidence type="ECO:0000256" key="2">
    <source>
        <dbReference type="SAM" id="MobiDB-lite"/>
    </source>
</evidence>
<keyword evidence="4" id="KW-1185">Reference proteome</keyword>